<feature type="transmembrane region" description="Helical" evidence="1">
    <location>
        <begin position="277"/>
        <end position="295"/>
    </location>
</feature>
<dbReference type="InterPro" id="IPR052756">
    <property type="entry name" value="Alkyne_AA_exporter"/>
</dbReference>
<dbReference type="Pfam" id="PF00892">
    <property type="entry name" value="EamA"/>
    <property type="match status" value="2"/>
</dbReference>
<dbReference type="AlphaFoldDB" id="A0A931BLM9"/>
<feature type="transmembrane region" description="Helical" evidence="1">
    <location>
        <begin position="78"/>
        <end position="98"/>
    </location>
</feature>
<dbReference type="Proteomes" id="UP000599312">
    <property type="component" value="Unassembled WGS sequence"/>
</dbReference>
<evidence type="ECO:0000313" key="3">
    <source>
        <dbReference type="EMBL" id="MBF9233171.1"/>
    </source>
</evidence>
<feature type="transmembrane region" description="Helical" evidence="1">
    <location>
        <begin position="132"/>
        <end position="150"/>
    </location>
</feature>
<feature type="transmembrane region" description="Helical" evidence="1">
    <location>
        <begin position="162"/>
        <end position="178"/>
    </location>
</feature>
<gene>
    <name evidence="3" type="ORF">I2H38_07225</name>
</gene>
<protein>
    <submittedName>
        <fullName evidence="3">DMT family transporter</fullName>
    </submittedName>
</protein>
<dbReference type="SUPFAM" id="SSF103481">
    <property type="entry name" value="Multidrug resistance efflux transporter EmrE"/>
    <property type="match status" value="2"/>
</dbReference>
<dbReference type="EMBL" id="JADQDO010000002">
    <property type="protein sequence ID" value="MBF9233171.1"/>
    <property type="molecule type" value="Genomic_DNA"/>
</dbReference>
<keyword evidence="1" id="KW-1133">Transmembrane helix</keyword>
<feature type="domain" description="EamA" evidence="2">
    <location>
        <begin position="19"/>
        <end position="149"/>
    </location>
</feature>
<comment type="caution">
    <text evidence="3">The sequence shown here is derived from an EMBL/GenBank/DDBJ whole genome shotgun (WGS) entry which is preliminary data.</text>
</comment>
<accession>A0A931BLM9</accession>
<feature type="transmembrane region" description="Helical" evidence="1">
    <location>
        <begin position="255"/>
        <end position="271"/>
    </location>
</feature>
<feature type="transmembrane region" description="Helical" evidence="1">
    <location>
        <begin position="221"/>
        <end position="243"/>
    </location>
</feature>
<keyword evidence="1" id="KW-0812">Transmembrane</keyword>
<dbReference type="InterPro" id="IPR000620">
    <property type="entry name" value="EamA_dom"/>
</dbReference>
<feature type="transmembrane region" description="Helical" evidence="1">
    <location>
        <begin position="190"/>
        <end position="209"/>
    </location>
</feature>
<evidence type="ECO:0000256" key="1">
    <source>
        <dbReference type="SAM" id="Phobius"/>
    </source>
</evidence>
<evidence type="ECO:0000259" key="2">
    <source>
        <dbReference type="Pfam" id="PF00892"/>
    </source>
</evidence>
<dbReference type="RefSeq" id="WP_196271136.1">
    <property type="nucleotide sequence ID" value="NZ_JADQDO010000002.1"/>
</dbReference>
<keyword evidence="4" id="KW-1185">Reference proteome</keyword>
<organism evidence="3 4">
    <name type="scientific">Microvirga alba</name>
    <dbReference type="NCBI Taxonomy" id="2791025"/>
    <lineage>
        <taxon>Bacteria</taxon>
        <taxon>Pseudomonadati</taxon>
        <taxon>Pseudomonadota</taxon>
        <taxon>Alphaproteobacteria</taxon>
        <taxon>Hyphomicrobiales</taxon>
        <taxon>Methylobacteriaceae</taxon>
        <taxon>Microvirga</taxon>
    </lineage>
</organism>
<feature type="transmembrane region" description="Helical" evidence="1">
    <location>
        <begin position="48"/>
        <end position="66"/>
    </location>
</feature>
<feature type="domain" description="EamA" evidence="2">
    <location>
        <begin position="160"/>
        <end position="294"/>
    </location>
</feature>
<dbReference type="Gene3D" id="1.10.3730.20">
    <property type="match status" value="1"/>
</dbReference>
<evidence type="ECO:0000313" key="4">
    <source>
        <dbReference type="Proteomes" id="UP000599312"/>
    </source>
</evidence>
<keyword evidence="1" id="KW-0472">Membrane</keyword>
<dbReference type="PANTHER" id="PTHR12715">
    <property type="entry name" value="TRANSPORTER, DRUG/METABOLITE EXPORTER FAMILY"/>
    <property type="match status" value="1"/>
</dbReference>
<proteinExistence type="predicted"/>
<reference evidence="3" key="1">
    <citation type="submission" date="2020-11" db="EMBL/GenBank/DDBJ databases">
        <authorList>
            <person name="Kim M.K."/>
        </authorList>
    </citation>
    <scope>NUCLEOTIDE SEQUENCE</scope>
    <source>
        <strain evidence="3">BT350</strain>
    </source>
</reference>
<sequence>MSIATSKPFGRGSFDLVTALSVVVTILAWASAFPAIRAGLQAFGPIELGAVRFAIAAVPAALFLLITRPGWPTLADSWRLAVGGVLFVALYTGLLNMGEKTVSAGAASFIINVNPIITAGLAMFVLGERFSARAWTGTALSFFGIGLIALGEGNGLRLDTGALLILGSAVCASVSTVVQKPLFTRHRPLAVSAWNMVLGALVLAPWLPQGAREFSVASDEAIVAVVYLGIVPSLIAYGTWAIALSRLPASRASNFMYCVPPVATLLGFLWLGEVPTLLGGIGGAMALAGVAIVNWRRNAPRKR</sequence>
<name>A0A931BLM9_9HYPH</name>
<dbReference type="PANTHER" id="PTHR12715:SF4">
    <property type="entry name" value="EAMA DOMAIN-CONTAINING PROTEIN"/>
    <property type="match status" value="1"/>
</dbReference>
<dbReference type="InterPro" id="IPR037185">
    <property type="entry name" value="EmrE-like"/>
</dbReference>
<dbReference type="GO" id="GO:0016020">
    <property type="term" value="C:membrane"/>
    <property type="evidence" value="ECO:0007669"/>
    <property type="project" value="InterPro"/>
</dbReference>
<feature type="transmembrane region" description="Helical" evidence="1">
    <location>
        <begin position="104"/>
        <end position="125"/>
    </location>
</feature>